<name>A0ABD6D4F2_9EURY</name>
<dbReference type="InterPro" id="IPR013783">
    <property type="entry name" value="Ig-like_fold"/>
</dbReference>
<evidence type="ECO:0000313" key="2">
    <source>
        <dbReference type="EMBL" id="MFD1640916.1"/>
    </source>
</evidence>
<proteinExistence type="predicted"/>
<evidence type="ECO:0000256" key="1">
    <source>
        <dbReference type="SAM" id="Phobius"/>
    </source>
</evidence>
<accession>A0ABD6D4F2</accession>
<comment type="caution">
    <text evidence="2">The sequence shown here is derived from an EMBL/GenBank/DDBJ whole genome shotgun (WGS) entry which is preliminary data.</text>
</comment>
<dbReference type="EMBL" id="JBHUDM010000001">
    <property type="protein sequence ID" value="MFD1640916.1"/>
    <property type="molecule type" value="Genomic_DNA"/>
</dbReference>
<gene>
    <name evidence="2" type="ORF">ACFSBW_03370</name>
</gene>
<dbReference type="Proteomes" id="UP001597052">
    <property type="component" value="Unassembled WGS sequence"/>
</dbReference>
<evidence type="ECO:0008006" key="4">
    <source>
        <dbReference type="Google" id="ProtNLM"/>
    </source>
</evidence>
<dbReference type="Gene3D" id="2.60.40.10">
    <property type="entry name" value="Immunoglobulins"/>
    <property type="match status" value="1"/>
</dbReference>
<feature type="transmembrane region" description="Helical" evidence="1">
    <location>
        <begin position="402"/>
        <end position="424"/>
    </location>
</feature>
<evidence type="ECO:0000313" key="3">
    <source>
        <dbReference type="Proteomes" id="UP001597052"/>
    </source>
</evidence>
<keyword evidence="3" id="KW-1185">Reference proteome</keyword>
<dbReference type="RefSeq" id="WP_256394607.1">
    <property type="nucleotide sequence ID" value="NZ_JANHDJ010000001.1"/>
</dbReference>
<keyword evidence="1" id="KW-0472">Membrane</keyword>
<protein>
    <recommendedName>
        <fullName evidence="4">CARDB protein</fullName>
    </recommendedName>
</protein>
<dbReference type="AlphaFoldDB" id="A0ABD6D4F2"/>
<reference evidence="2 3" key="1">
    <citation type="journal article" date="2019" name="Int. J. Syst. Evol. Microbiol.">
        <title>The Global Catalogue of Microorganisms (GCM) 10K type strain sequencing project: providing services to taxonomists for standard genome sequencing and annotation.</title>
        <authorList>
            <consortium name="The Broad Institute Genomics Platform"/>
            <consortium name="The Broad Institute Genome Sequencing Center for Infectious Disease"/>
            <person name="Wu L."/>
            <person name="Ma J."/>
        </authorList>
    </citation>
    <scope>NUCLEOTIDE SEQUENCE [LARGE SCALE GENOMIC DNA]</scope>
    <source>
        <strain evidence="2 3">CGMCC 1.10593</strain>
    </source>
</reference>
<organism evidence="2 3">
    <name type="scientific">Halohasta litorea</name>
    <dbReference type="NCBI Taxonomy" id="869891"/>
    <lineage>
        <taxon>Archaea</taxon>
        <taxon>Methanobacteriati</taxon>
        <taxon>Methanobacteriota</taxon>
        <taxon>Stenosarchaea group</taxon>
        <taxon>Halobacteria</taxon>
        <taxon>Halobacteriales</taxon>
        <taxon>Haloferacaceae</taxon>
        <taxon>Halohasta</taxon>
    </lineage>
</organism>
<sequence length="427" mass="46098">MSEHTRVVVCVVLLAVLGAVASVGTVGASTASADQPVFLSHTDDDAERNGVDRHLSSGDLYWQGQTLWFEDPHNEIDAEGLLLREYDTETEEVGPLVREITFEDNETTLETTDLEGTYVLVLGNSRGTTVDINDGAVAGTTSVENAAPFEVLEQTLAVEWEGGASSTSQSDREIELQSNRVRYNVNVSSPTLSYTELEGVFMSDRMLRDHNRPFADRTPFGERRRMYDTHADADVIVLRGFNDGSLETDFSTIETFPDAITVEVTDTGRTETVALPSESPEGGPFRISSLDISERVEPGESVTITATVTNEWPTTERGDVVFELGEESRASVGTRLDSGAETTVSTTLQAPTDPGEAAYAVTTDGDSVEGTITVEGTESESETGDGEETTESGGIVDTLIGLLYPQALIGLVMTALSVGTFVVWRRR</sequence>
<keyword evidence="1" id="KW-0812">Transmembrane</keyword>
<keyword evidence="1" id="KW-1133">Transmembrane helix</keyword>